<dbReference type="AlphaFoldDB" id="V6F0U1"/>
<keyword evidence="3" id="KW-1185">Reference proteome</keyword>
<dbReference type="Proteomes" id="UP000018922">
    <property type="component" value="Chromosome I"/>
</dbReference>
<dbReference type="HOGENOM" id="CLU_198253_1_0_5"/>
<dbReference type="STRING" id="1430440.MGMSRv2__0681"/>
<protein>
    <submittedName>
        <fullName evidence="2">Uncharacterized protein</fullName>
    </submittedName>
</protein>
<name>V6F0U1_MAGGM</name>
<evidence type="ECO:0000313" key="2">
    <source>
        <dbReference type="EMBL" id="CDK97896.1"/>
    </source>
</evidence>
<accession>V6F0U1</accession>
<dbReference type="KEGG" id="mgy:MGMSRv2__0681"/>
<reference evidence="2 3" key="1">
    <citation type="journal article" date="2014" name="Genome Announc.">
        <title>Complete genome sequence of Magnetospirillum gryphiswaldense MSR-1.</title>
        <authorList>
            <person name="Wang X."/>
            <person name="Wang Q."/>
            <person name="Zhang W."/>
            <person name="Wang Y."/>
            <person name="Li L."/>
            <person name="Wen T."/>
            <person name="Zhang T."/>
            <person name="Zhang Y."/>
            <person name="Xu J."/>
            <person name="Hu J."/>
            <person name="Li S."/>
            <person name="Liu L."/>
            <person name="Liu J."/>
            <person name="Jiang W."/>
            <person name="Tian J."/>
            <person name="Li Y."/>
            <person name="Schuler D."/>
            <person name="Wang L."/>
            <person name="Li J."/>
        </authorList>
    </citation>
    <scope>NUCLEOTIDE SEQUENCE [LARGE SCALE GENOMIC DNA]</scope>
    <source>
        <strain evidence="3">DSM 6361 / JCM 21280 / NBRC 15271 / MSR-1</strain>
    </source>
</reference>
<evidence type="ECO:0000256" key="1">
    <source>
        <dbReference type="SAM" id="Coils"/>
    </source>
</evidence>
<evidence type="ECO:0000313" key="3">
    <source>
        <dbReference type="Proteomes" id="UP000018922"/>
    </source>
</evidence>
<organism evidence="2 3">
    <name type="scientific">Magnetospirillum gryphiswaldense (strain DSM 6361 / JCM 21280 / NBRC 15271 / MSR-1)</name>
    <dbReference type="NCBI Taxonomy" id="431944"/>
    <lineage>
        <taxon>Bacteria</taxon>
        <taxon>Pseudomonadati</taxon>
        <taxon>Pseudomonadota</taxon>
        <taxon>Alphaproteobacteria</taxon>
        <taxon>Rhodospirillales</taxon>
        <taxon>Rhodospirillaceae</taxon>
        <taxon>Magnetospirillum</taxon>
    </lineage>
</organism>
<keyword evidence="1" id="KW-0175">Coiled coil</keyword>
<sequence>MTLDEMKAERERVMARRNSLVARVTVGDRTVQYDLAQANHVLADLDRRIAVLEGRKPRRHILTVAATKGL</sequence>
<feature type="coiled-coil region" evidence="1">
    <location>
        <begin position="3"/>
        <end position="55"/>
    </location>
</feature>
<gene>
    <name evidence="2" type="ordered locus">MGMSRv2__0681</name>
</gene>
<dbReference type="NCBIfam" id="NF047331">
    <property type="entry name" value="phage_HTJ"/>
    <property type="match status" value="1"/>
</dbReference>
<proteinExistence type="predicted"/>
<dbReference type="EMBL" id="HG794546">
    <property type="protein sequence ID" value="CDK97896.1"/>
    <property type="molecule type" value="Genomic_DNA"/>
</dbReference>